<dbReference type="STRING" id="1798491.A3C87_01665"/>
<name>A0A1F6DIF8_9BACT</name>
<dbReference type="EMBL" id="MFLE01000024">
    <property type="protein sequence ID" value="OGG61239.1"/>
    <property type="molecule type" value="Genomic_DNA"/>
</dbReference>
<dbReference type="AlphaFoldDB" id="A0A1F6DIF8"/>
<reference evidence="2 3" key="1">
    <citation type="journal article" date="2016" name="Nat. Commun.">
        <title>Thousands of microbial genomes shed light on interconnected biogeochemical processes in an aquifer system.</title>
        <authorList>
            <person name="Anantharaman K."/>
            <person name="Brown C.T."/>
            <person name="Hug L.A."/>
            <person name="Sharon I."/>
            <person name="Castelle C.J."/>
            <person name="Probst A.J."/>
            <person name="Thomas B.C."/>
            <person name="Singh A."/>
            <person name="Wilkins M.J."/>
            <person name="Karaoz U."/>
            <person name="Brodie E.L."/>
            <person name="Williams K.H."/>
            <person name="Hubbard S.S."/>
            <person name="Banfield J.F."/>
        </authorList>
    </citation>
    <scope>NUCLEOTIDE SEQUENCE [LARGE SCALE GENOMIC DNA]</scope>
</reference>
<evidence type="ECO:0000313" key="3">
    <source>
        <dbReference type="Proteomes" id="UP000176511"/>
    </source>
</evidence>
<accession>A0A1F6DIF8</accession>
<protein>
    <recommendedName>
        <fullName evidence="1">Methyltransferase type 11 domain-containing protein</fullName>
    </recommendedName>
</protein>
<feature type="domain" description="Methyltransferase type 11" evidence="1">
    <location>
        <begin position="41"/>
        <end position="141"/>
    </location>
</feature>
<evidence type="ECO:0000259" key="1">
    <source>
        <dbReference type="Pfam" id="PF08241"/>
    </source>
</evidence>
<dbReference type="GO" id="GO:0008757">
    <property type="term" value="F:S-adenosylmethionine-dependent methyltransferase activity"/>
    <property type="evidence" value="ECO:0007669"/>
    <property type="project" value="InterPro"/>
</dbReference>
<dbReference type="Gene3D" id="3.40.50.150">
    <property type="entry name" value="Vaccinia Virus protein VP39"/>
    <property type="match status" value="1"/>
</dbReference>
<dbReference type="SUPFAM" id="SSF53335">
    <property type="entry name" value="S-adenosyl-L-methionine-dependent methyltransferases"/>
    <property type="match status" value="1"/>
</dbReference>
<evidence type="ECO:0000313" key="2">
    <source>
        <dbReference type="EMBL" id="OGG61239.1"/>
    </source>
</evidence>
<dbReference type="InterPro" id="IPR029063">
    <property type="entry name" value="SAM-dependent_MTases_sf"/>
</dbReference>
<sequence length="187" mass="20837">MQSTGIFADIQKMHDATVPSFVSPRSVVSELNLWQGDHVCDFAAGAGHFVPHLRAAVGSNGKVYARNEQPAHHEMLMREHVMRGQHEVVPHLHTLDDGELDIVAGIVDAVLLVNVLSRETSRVTKLLAEVERVIRRGGKLCVVDWRTQRESERALLELLASFGFTPKRALTPRAVGVYHYGIIFTKQ</sequence>
<dbReference type="InterPro" id="IPR013216">
    <property type="entry name" value="Methyltransf_11"/>
</dbReference>
<dbReference type="Proteomes" id="UP000176511">
    <property type="component" value="Unassembled WGS sequence"/>
</dbReference>
<proteinExistence type="predicted"/>
<organism evidence="2 3">
    <name type="scientific">Candidatus Kaiserbacteria bacterium RIFCSPHIGHO2_02_FULL_49_34</name>
    <dbReference type="NCBI Taxonomy" id="1798491"/>
    <lineage>
        <taxon>Bacteria</taxon>
        <taxon>Candidatus Kaiseribacteriota</taxon>
    </lineage>
</organism>
<dbReference type="Pfam" id="PF08241">
    <property type="entry name" value="Methyltransf_11"/>
    <property type="match status" value="1"/>
</dbReference>
<comment type="caution">
    <text evidence="2">The sequence shown here is derived from an EMBL/GenBank/DDBJ whole genome shotgun (WGS) entry which is preliminary data.</text>
</comment>
<gene>
    <name evidence="2" type="ORF">A3C87_01665</name>
</gene>